<organism evidence="1 4">
    <name type="scientific">Pseudomonas citronellolis</name>
    <dbReference type="NCBI Taxonomy" id="53408"/>
    <lineage>
        <taxon>Bacteria</taxon>
        <taxon>Pseudomonadati</taxon>
        <taxon>Pseudomonadota</taxon>
        <taxon>Gammaproteobacteria</taxon>
        <taxon>Pseudomonadales</taxon>
        <taxon>Pseudomonadaceae</taxon>
        <taxon>Pseudomonas</taxon>
    </lineage>
</organism>
<accession>A0A127MX56</accession>
<evidence type="ECO:0000313" key="4">
    <source>
        <dbReference type="Proteomes" id="UP000077748"/>
    </source>
</evidence>
<dbReference type="EMBL" id="CP015878">
    <property type="protein sequence ID" value="ANI16554.1"/>
    <property type="molecule type" value="Genomic_DNA"/>
</dbReference>
<proteinExistence type="predicted"/>
<gene>
    <name evidence="1" type="ORF">A9C11_22410</name>
    <name evidence="2" type="ORF">P3W55_30120</name>
    <name evidence="3" type="ORF">SAMN05216577_102312</name>
</gene>
<evidence type="ECO:0000313" key="2">
    <source>
        <dbReference type="EMBL" id="MDF3845985.1"/>
    </source>
</evidence>
<reference evidence="3 5" key="2">
    <citation type="submission" date="2016-10" db="EMBL/GenBank/DDBJ databases">
        <authorList>
            <person name="Varghese N."/>
            <person name="Submissions S."/>
        </authorList>
    </citation>
    <scope>NUCLEOTIDE SEQUENCE [LARGE SCALE GENOMIC DNA]</scope>
    <source>
        <strain evidence="3 5">LMG 18378</strain>
    </source>
</reference>
<dbReference type="AlphaFoldDB" id="A0A127MX56"/>
<keyword evidence="5" id="KW-1185">Reference proteome</keyword>
<dbReference type="Proteomes" id="UP000183385">
    <property type="component" value="Unassembled WGS sequence"/>
</dbReference>
<dbReference type="RefSeq" id="WP_009620418.1">
    <property type="nucleotide sequence ID" value="NZ_BDGS01000001.1"/>
</dbReference>
<evidence type="ECO:0000313" key="3">
    <source>
        <dbReference type="EMBL" id="SFC07513.1"/>
    </source>
</evidence>
<evidence type="ECO:0000313" key="5">
    <source>
        <dbReference type="Proteomes" id="UP000183385"/>
    </source>
</evidence>
<dbReference type="Proteomes" id="UP000077748">
    <property type="component" value="Chromosome"/>
</dbReference>
<evidence type="ECO:0000313" key="1">
    <source>
        <dbReference type="EMBL" id="ANI16554.1"/>
    </source>
</evidence>
<dbReference type="Proteomes" id="UP001220662">
    <property type="component" value="Unassembled WGS sequence"/>
</dbReference>
<name>A0A127MX56_9PSED</name>
<dbReference type="GeneID" id="72997505"/>
<dbReference type="EMBL" id="JARJLR010000498">
    <property type="protein sequence ID" value="MDF3845985.1"/>
    <property type="molecule type" value="Genomic_DNA"/>
</dbReference>
<protein>
    <submittedName>
        <fullName evidence="1">Uncharacterized protein</fullName>
    </submittedName>
</protein>
<reference evidence="2" key="3">
    <citation type="submission" date="2023-03" db="EMBL/GenBank/DDBJ databases">
        <title>Draft assemblies of triclosan tolerant bacteria isolated from returned activated sludge.</title>
        <authorList>
            <person name="Van Hamelsveld S."/>
        </authorList>
    </citation>
    <scope>NUCLEOTIDE SEQUENCE</scope>
    <source>
        <strain evidence="2">GW210015_S63</strain>
    </source>
</reference>
<sequence length="83" mass="9271">MQTLQCTHRDYTIIARVFEHPGLPTPYAGGCQIIAPDGRSTRRQPLPTKMAFLADLDAAQHASIAHGKWLVDQSLDSDRDLFH</sequence>
<dbReference type="OrthoDB" id="6966493at2"/>
<reference evidence="1 4" key="1">
    <citation type="submission" date="2016-05" db="EMBL/GenBank/DDBJ databases">
        <title>Genome Sequence of Pseudomonas citronellolis Strain SJTE-3, an Estrogens and Persistent Organic Pollutants degradation strain.</title>
        <authorList>
            <person name="Liang R."/>
        </authorList>
    </citation>
    <scope>NUCLEOTIDE SEQUENCE [LARGE SCALE GENOMIC DNA]</scope>
    <source>
        <strain evidence="1 4">SJTE-3</strain>
    </source>
</reference>
<dbReference type="EMBL" id="FOLS01000002">
    <property type="protein sequence ID" value="SFC07513.1"/>
    <property type="molecule type" value="Genomic_DNA"/>
</dbReference>
<dbReference type="KEGG" id="pcq:PcP3B5_44970"/>